<keyword evidence="9 18" id="KW-0418">Kinase</keyword>
<evidence type="ECO:0000256" key="12">
    <source>
        <dbReference type="ARBA" id="ARBA00023012"/>
    </source>
</evidence>
<evidence type="ECO:0000256" key="4">
    <source>
        <dbReference type="ARBA" id="ARBA00022475"/>
    </source>
</evidence>
<reference evidence="18 19" key="1">
    <citation type="submission" date="2024-09" db="EMBL/GenBank/DDBJ databases">
        <title>Paenibacillus zeirhizospherea sp. nov., isolated from surface of the maize (Zea mays) roots in a horticulture field, Hungary.</title>
        <authorList>
            <person name="Marton D."/>
            <person name="Farkas M."/>
            <person name="Bedics A."/>
            <person name="Toth E."/>
            <person name="Tancsics A."/>
            <person name="Boka K."/>
            <person name="Maroti G."/>
            <person name="Kriszt B."/>
            <person name="Cserhati M."/>
        </authorList>
    </citation>
    <scope>NUCLEOTIDE SEQUENCE [LARGE SCALE GENOMIC DNA]</scope>
    <source>
        <strain evidence="18 19">KCTC 33519</strain>
    </source>
</reference>
<keyword evidence="12" id="KW-0902">Two-component regulatory system</keyword>
<evidence type="ECO:0000256" key="2">
    <source>
        <dbReference type="ARBA" id="ARBA00004651"/>
    </source>
</evidence>
<keyword evidence="19" id="KW-1185">Reference proteome</keyword>
<dbReference type="InterPro" id="IPR050640">
    <property type="entry name" value="Bact_2-comp_sensor_kinase"/>
</dbReference>
<dbReference type="Gene3D" id="3.30.450.20">
    <property type="entry name" value="PAS domain"/>
    <property type="match status" value="1"/>
</dbReference>
<dbReference type="PROSITE" id="PS50109">
    <property type="entry name" value="HIS_KIN"/>
    <property type="match status" value="1"/>
</dbReference>
<evidence type="ECO:0000256" key="8">
    <source>
        <dbReference type="ARBA" id="ARBA00022741"/>
    </source>
</evidence>
<keyword evidence="10" id="KW-0067">ATP-binding</keyword>
<dbReference type="InterPro" id="IPR003660">
    <property type="entry name" value="HAMP_dom"/>
</dbReference>
<evidence type="ECO:0000259" key="17">
    <source>
        <dbReference type="PROSITE" id="PS50885"/>
    </source>
</evidence>
<evidence type="ECO:0000256" key="1">
    <source>
        <dbReference type="ARBA" id="ARBA00000085"/>
    </source>
</evidence>
<dbReference type="PROSITE" id="PS50885">
    <property type="entry name" value="HAMP"/>
    <property type="match status" value="1"/>
</dbReference>
<sequence>MKDWIRSSLHRKLSFLVAVCILVPLLLLGIFAYVISAGSTEDKMKLAGLDALRQMNANLRFISGDVENMSVFLTGQQEIQQYMASAAQDQKKISEINGMLANLAASKRYILDIAIVPVRSIPVLSTGRIEPSPQLSVQRLGAVKSKTWTGVYHVRGYAKVQNAITFIRPLRSVHDYKLLGWICISLNERELSKYWSSPRLGSGGNVVLVDRNRTVLSSTAETHLAQPLELIYPGSSSMEWSSVSGTAKMNTEGGRKTLLYQRNENTGWSLVGMIDSEDYLSENRYILMLTLAAVLVAFGLGAGMIWFVVQRITRPLRSLELLLSHLDPERPLPAFPVIGQDEIARLGRSYNRLGRHIDRLKEELIFQETRKKEADIRALQYQINPHFLYNTLSSIHWIALMSGEQKMADMVESLSDFLRFSLNKGRDFCRVEQELAHIRSYAKVQSIRFPDRFRIEILADASVMNHYMLKLLLQPLVENAITHGLRDQGTHGLIVLKIDQQGDVLHFTVEDNGRGMNDDRLMEVIVGMRSGKPPAETDMEALSGYGLRNVNERLLLYYGPESSLSIISREGTGTKVTFGIPYARSGLHEGSDR</sequence>
<dbReference type="InterPro" id="IPR010559">
    <property type="entry name" value="Sig_transdc_His_kin_internal"/>
</dbReference>
<feature type="domain" description="Histidine kinase" evidence="16">
    <location>
        <begin position="469"/>
        <end position="584"/>
    </location>
</feature>
<evidence type="ECO:0000256" key="13">
    <source>
        <dbReference type="ARBA" id="ARBA00023136"/>
    </source>
</evidence>
<dbReference type="InterPro" id="IPR003594">
    <property type="entry name" value="HATPase_dom"/>
</dbReference>
<evidence type="ECO:0000256" key="7">
    <source>
        <dbReference type="ARBA" id="ARBA00022692"/>
    </source>
</evidence>
<protein>
    <recommendedName>
        <fullName evidence="3">histidine kinase</fullName>
        <ecNumber evidence="3">2.7.13.3</ecNumber>
    </recommendedName>
</protein>
<dbReference type="InterPro" id="IPR036890">
    <property type="entry name" value="HATPase_C_sf"/>
</dbReference>
<keyword evidence="6 18" id="KW-0808">Transferase</keyword>
<dbReference type="EC" id="2.7.13.3" evidence="3"/>
<dbReference type="Pfam" id="PF02518">
    <property type="entry name" value="HATPase_c"/>
    <property type="match status" value="1"/>
</dbReference>
<evidence type="ECO:0000256" key="5">
    <source>
        <dbReference type="ARBA" id="ARBA00022553"/>
    </source>
</evidence>
<dbReference type="PANTHER" id="PTHR34220:SF11">
    <property type="entry name" value="SENSOR PROTEIN KINASE HPTS"/>
    <property type="match status" value="1"/>
</dbReference>
<keyword evidence="8" id="KW-0547">Nucleotide-binding</keyword>
<keyword evidence="14" id="KW-0175">Coiled coil</keyword>
<comment type="catalytic activity">
    <reaction evidence="1">
        <text>ATP + protein L-histidine = ADP + protein N-phospho-L-histidine.</text>
        <dbReference type="EC" id="2.7.13.3"/>
    </reaction>
</comment>
<dbReference type="PANTHER" id="PTHR34220">
    <property type="entry name" value="SENSOR HISTIDINE KINASE YPDA"/>
    <property type="match status" value="1"/>
</dbReference>
<feature type="domain" description="HAMP" evidence="17">
    <location>
        <begin position="310"/>
        <end position="362"/>
    </location>
</feature>
<gene>
    <name evidence="18" type="ORF">ACE41H_00300</name>
</gene>
<dbReference type="Pfam" id="PF06580">
    <property type="entry name" value="His_kinase"/>
    <property type="match status" value="1"/>
</dbReference>
<evidence type="ECO:0000256" key="9">
    <source>
        <dbReference type="ARBA" id="ARBA00022777"/>
    </source>
</evidence>
<comment type="subcellular location">
    <subcellularLocation>
        <location evidence="2">Cell membrane</location>
        <topology evidence="2">Multi-pass membrane protein</topology>
    </subcellularLocation>
</comment>
<evidence type="ECO:0000313" key="18">
    <source>
        <dbReference type="EMBL" id="MFB5265230.1"/>
    </source>
</evidence>
<accession>A0ABV5AM81</accession>
<evidence type="ECO:0000313" key="19">
    <source>
        <dbReference type="Proteomes" id="UP001580346"/>
    </source>
</evidence>
<comment type="caution">
    <text evidence="18">The sequence shown here is derived from an EMBL/GenBank/DDBJ whole genome shotgun (WGS) entry which is preliminary data.</text>
</comment>
<evidence type="ECO:0000256" key="10">
    <source>
        <dbReference type="ARBA" id="ARBA00022840"/>
    </source>
</evidence>
<dbReference type="InterPro" id="IPR005467">
    <property type="entry name" value="His_kinase_dom"/>
</dbReference>
<evidence type="ECO:0000256" key="3">
    <source>
        <dbReference type="ARBA" id="ARBA00012438"/>
    </source>
</evidence>
<keyword evidence="4" id="KW-1003">Cell membrane</keyword>
<keyword evidence="11 15" id="KW-1133">Transmembrane helix</keyword>
<evidence type="ECO:0000256" key="14">
    <source>
        <dbReference type="SAM" id="Coils"/>
    </source>
</evidence>
<name>A0ABV5AM81_9BACL</name>
<keyword evidence="5" id="KW-0597">Phosphoprotein</keyword>
<dbReference type="Gene3D" id="3.30.565.10">
    <property type="entry name" value="Histidine kinase-like ATPase, C-terminal domain"/>
    <property type="match status" value="1"/>
</dbReference>
<evidence type="ECO:0000256" key="15">
    <source>
        <dbReference type="SAM" id="Phobius"/>
    </source>
</evidence>
<organism evidence="18 19">
    <name type="scientific">Paenibacillus enshidis</name>
    <dbReference type="NCBI Taxonomy" id="1458439"/>
    <lineage>
        <taxon>Bacteria</taxon>
        <taxon>Bacillati</taxon>
        <taxon>Bacillota</taxon>
        <taxon>Bacilli</taxon>
        <taxon>Bacillales</taxon>
        <taxon>Paenibacillaceae</taxon>
        <taxon>Paenibacillus</taxon>
    </lineage>
</organism>
<evidence type="ECO:0000256" key="6">
    <source>
        <dbReference type="ARBA" id="ARBA00022679"/>
    </source>
</evidence>
<dbReference type="SUPFAM" id="SSF55874">
    <property type="entry name" value="ATPase domain of HSP90 chaperone/DNA topoisomerase II/histidine kinase"/>
    <property type="match status" value="1"/>
</dbReference>
<dbReference type="GO" id="GO:0004673">
    <property type="term" value="F:protein histidine kinase activity"/>
    <property type="evidence" value="ECO:0007669"/>
    <property type="project" value="UniProtKB-EC"/>
</dbReference>
<dbReference type="EMBL" id="JBHHMI010000001">
    <property type="protein sequence ID" value="MFB5265230.1"/>
    <property type="molecule type" value="Genomic_DNA"/>
</dbReference>
<proteinExistence type="predicted"/>
<keyword evidence="13 15" id="KW-0472">Membrane</keyword>
<evidence type="ECO:0000256" key="11">
    <source>
        <dbReference type="ARBA" id="ARBA00022989"/>
    </source>
</evidence>
<keyword evidence="7 15" id="KW-0812">Transmembrane</keyword>
<evidence type="ECO:0000259" key="16">
    <source>
        <dbReference type="PROSITE" id="PS50109"/>
    </source>
</evidence>
<dbReference type="RefSeq" id="WP_375352448.1">
    <property type="nucleotide sequence ID" value="NZ_JBHHMI010000001.1"/>
</dbReference>
<feature type="coiled-coil region" evidence="14">
    <location>
        <begin position="343"/>
        <end position="377"/>
    </location>
</feature>
<feature type="transmembrane region" description="Helical" evidence="15">
    <location>
        <begin position="285"/>
        <end position="309"/>
    </location>
</feature>
<dbReference type="SMART" id="SM00387">
    <property type="entry name" value="HATPase_c"/>
    <property type="match status" value="1"/>
</dbReference>
<dbReference type="Proteomes" id="UP001580346">
    <property type="component" value="Unassembled WGS sequence"/>
</dbReference>